<sequence length="604" mass="65952">MALAAGAVTFTMSFTLSCQAAERIAIKLGPLKQSVAIADLEHFAATGEVKASLQPYGSLLNSEVRDALRSRLQLDASIGDKLVEDLLHSSAGERFLNTLQVAIPDATPAQLQVALMQAAQQPSGISLLGLLKAIPNPTVTVDAASTLALASQINLPYLQSQALGSILERDLTVKNQPLRSTFDPTQTGSHWVWKQTMVLRDYDRERTIPVDLYWARRTNGPLVVISHGFGADRRFLGYLAYHLASHGLTVVALEHPASNVAWLTGRPLYANRTQPKNNILPASEFIDRPKDVSFVLDRLSRLNQFSSGLQGKFNTEQVTVIGHSLGGYTALALAGAKLSLGHLRQFCNDPKPVVFSPSDLLQCNAADLVDPQESLQDRRVVQTVLLNPVIGRLFDAQSLAQVKTPMLMLAGTDDAITPAVSQQFLPFTEMRSPKLLLTAIGGTHLSVGDPVNLNHGLTQSLFIKERSEQETEPVRHLLKGVSLAYIKQLTPEASRYKPFLTSAYAQAFSTETLKLRLNSQLPPNFSKRLKLAALPMEQLIANTLAKGKPQSQQGFCYSSSDCLLSSLPLVMFILPGGLPVAVNQIFRWRRLAKSRAEQSPTSEK</sequence>
<keyword evidence="2" id="KW-0442">Lipid degradation</keyword>
<feature type="domain" description="DUF1400" evidence="4">
    <location>
        <begin position="20"/>
        <end position="142"/>
    </location>
</feature>
<proteinExistence type="predicted"/>
<name>A0A951U5N8_9CYAN</name>
<reference evidence="5" key="1">
    <citation type="submission" date="2021-05" db="EMBL/GenBank/DDBJ databases">
        <authorList>
            <person name="Pietrasiak N."/>
            <person name="Ward R."/>
            <person name="Stajich J.E."/>
            <person name="Kurbessoian T."/>
        </authorList>
    </citation>
    <scope>NUCLEOTIDE SEQUENCE</scope>
    <source>
        <strain evidence="5">GSE-TBD4-15B</strain>
    </source>
</reference>
<dbReference type="Pfam" id="PF07176">
    <property type="entry name" value="DUF1400"/>
    <property type="match status" value="1"/>
</dbReference>
<accession>A0A951U5N8</accession>
<evidence type="ECO:0000256" key="1">
    <source>
        <dbReference type="ARBA" id="ARBA00022801"/>
    </source>
</evidence>
<organism evidence="5 6">
    <name type="scientific">Pegethrix bostrychoides GSE-TBD4-15B</name>
    <dbReference type="NCBI Taxonomy" id="2839662"/>
    <lineage>
        <taxon>Bacteria</taxon>
        <taxon>Bacillati</taxon>
        <taxon>Cyanobacteriota</taxon>
        <taxon>Cyanophyceae</taxon>
        <taxon>Oculatellales</taxon>
        <taxon>Oculatellaceae</taxon>
        <taxon>Pegethrix</taxon>
    </lineage>
</organism>
<dbReference type="EMBL" id="JAHHHV010000073">
    <property type="protein sequence ID" value="MBW4467069.1"/>
    <property type="molecule type" value="Genomic_DNA"/>
</dbReference>
<dbReference type="Proteomes" id="UP000707356">
    <property type="component" value="Unassembled WGS sequence"/>
</dbReference>
<dbReference type="PANTHER" id="PTHR10272:SF13">
    <property type="entry name" value="POLY(ETHYLENE TEREPHTHALATE) HYDROLASE"/>
    <property type="match status" value="1"/>
</dbReference>
<dbReference type="InterPro" id="IPR010802">
    <property type="entry name" value="DUF1400"/>
</dbReference>
<keyword evidence="3" id="KW-0443">Lipid metabolism</keyword>
<dbReference type="AlphaFoldDB" id="A0A951U5N8"/>
<keyword evidence="1 5" id="KW-0378">Hydrolase</keyword>
<dbReference type="PANTHER" id="PTHR10272">
    <property type="entry name" value="PLATELET-ACTIVATING FACTOR ACETYLHYDROLASE"/>
    <property type="match status" value="1"/>
</dbReference>
<dbReference type="SUPFAM" id="SSF53474">
    <property type="entry name" value="alpha/beta-Hydrolases"/>
    <property type="match status" value="1"/>
</dbReference>
<dbReference type="Gene3D" id="3.40.50.1820">
    <property type="entry name" value="alpha/beta hydrolase"/>
    <property type="match status" value="1"/>
</dbReference>
<dbReference type="GO" id="GO:0016042">
    <property type="term" value="P:lipid catabolic process"/>
    <property type="evidence" value="ECO:0007669"/>
    <property type="project" value="UniProtKB-KW"/>
</dbReference>
<evidence type="ECO:0000259" key="4">
    <source>
        <dbReference type="Pfam" id="PF07176"/>
    </source>
</evidence>
<dbReference type="GO" id="GO:0003847">
    <property type="term" value="F:1-alkyl-2-acetylglycerophosphocholine esterase activity"/>
    <property type="evidence" value="ECO:0007669"/>
    <property type="project" value="TreeGrafter"/>
</dbReference>
<evidence type="ECO:0000256" key="2">
    <source>
        <dbReference type="ARBA" id="ARBA00022963"/>
    </source>
</evidence>
<dbReference type="Pfam" id="PF03403">
    <property type="entry name" value="PAF-AH_p_II"/>
    <property type="match status" value="1"/>
</dbReference>
<reference evidence="5" key="2">
    <citation type="journal article" date="2022" name="Microbiol. Resour. Announc.">
        <title>Metagenome Sequencing to Explore Phylogenomics of Terrestrial Cyanobacteria.</title>
        <authorList>
            <person name="Ward R.D."/>
            <person name="Stajich J.E."/>
            <person name="Johansen J.R."/>
            <person name="Huntemann M."/>
            <person name="Clum A."/>
            <person name="Foster B."/>
            <person name="Foster B."/>
            <person name="Roux S."/>
            <person name="Palaniappan K."/>
            <person name="Varghese N."/>
            <person name="Mukherjee S."/>
            <person name="Reddy T.B.K."/>
            <person name="Daum C."/>
            <person name="Copeland A."/>
            <person name="Chen I.A."/>
            <person name="Ivanova N.N."/>
            <person name="Kyrpides N.C."/>
            <person name="Shapiro N."/>
            <person name="Eloe-Fadrosh E.A."/>
            <person name="Pietrasiak N."/>
        </authorList>
    </citation>
    <scope>NUCLEOTIDE SEQUENCE</scope>
    <source>
        <strain evidence="5">GSE-TBD4-15B</strain>
    </source>
</reference>
<gene>
    <name evidence="5" type="ORF">KME07_16715</name>
</gene>
<dbReference type="InterPro" id="IPR029058">
    <property type="entry name" value="AB_hydrolase_fold"/>
</dbReference>
<evidence type="ECO:0000313" key="5">
    <source>
        <dbReference type="EMBL" id="MBW4467069.1"/>
    </source>
</evidence>
<evidence type="ECO:0000313" key="6">
    <source>
        <dbReference type="Proteomes" id="UP000707356"/>
    </source>
</evidence>
<protein>
    <submittedName>
        <fullName evidence="5">Alpha/beta hydrolase</fullName>
    </submittedName>
</protein>
<evidence type="ECO:0000256" key="3">
    <source>
        <dbReference type="ARBA" id="ARBA00023098"/>
    </source>
</evidence>
<comment type="caution">
    <text evidence="5">The sequence shown here is derived from an EMBL/GenBank/DDBJ whole genome shotgun (WGS) entry which is preliminary data.</text>
</comment>